<evidence type="ECO:0000256" key="1">
    <source>
        <dbReference type="SAM" id="Phobius"/>
    </source>
</evidence>
<dbReference type="RefSeq" id="WP_066417835.1">
    <property type="nucleotide sequence ID" value="NZ_CP018866.1"/>
</dbReference>
<feature type="transmembrane region" description="Helical" evidence="1">
    <location>
        <begin position="156"/>
        <end position="186"/>
    </location>
</feature>
<feature type="transmembrane region" description="Helical" evidence="1">
    <location>
        <begin position="121"/>
        <end position="136"/>
    </location>
</feature>
<name>A0A223KUN4_9BACI</name>
<keyword evidence="1" id="KW-0472">Membrane</keyword>
<dbReference type="Proteomes" id="UP000215224">
    <property type="component" value="Chromosome"/>
</dbReference>
<dbReference type="EMBL" id="CP018866">
    <property type="protein sequence ID" value="AST93192.1"/>
    <property type="molecule type" value="Genomic_DNA"/>
</dbReference>
<keyword evidence="1" id="KW-1133">Transmembrane helix</keyword>
<organism evidence="2 3">
    <name type="scientific">Sutcliffiella cohnii</name>
    <dbReference type="NCBI Taxonomy" id="33932"/>
    <lineage>
        <taxon>Bacteria</taxon>
        <taxon>Bacillati</taxon>
        <taxon>Bacillota</taxon>
        <taxon>Bacilli</taxon>
        <taxon>Bacillales</taxon>
        <taxon>Bacillaceae</taxon>
        <taxon>Sutcliffiella</taxon>
    </lineage>
</organism>
<dbReference type="KEGG" id="bcoh:BC6307_18960"/>
<keyword evidence="3" id="KW-1185">Reference proteome</keyword>
<proteinExistence type="predicted"/>
<feature type="transmembrane region" description="Helical" evidence="1">
    <location>
        <begin position="74"/>
        <end position="92"/>
    </location>
</feature>
<accession>A0A223KUN4</accession>
<protein>
    <submittedName>
        <fullName evidence="2">Uncharacterized protein</fullName>
    </submittedName>
</protein>
<feature type="transmembrane region" description="Helical" evidence="1">
    <location>
        <begin position="98"/>
        <end position="116"/>
    </location>
</feature>
<evidence type="ECO:0000313" key="2">
    <source>
        <dbReference type="EMBL" id="AST93192.1"/>
    </source>
</evidence>
<sequence length="190" mass="22045">MSNNIPVRSIIEDLLPLYNEDLLSEETKEWMDEEIHNNKEYEELVEYSKVPIEIEEVVSDVDEEKLFQKINRKLAYFQIIFVGLSFLLALGTSILNESFGFILSYTVLGVVTFLFYRDLKIAFIISFFPIFLWSLGENLFDYMKGNLGDDVKFLSHFFLSLVGSAFLSIIHYVFALVGNIIGWLILKVKE</sequence>
<gene>
    <name evidence="2" type="ORF">BC6307_18960</name>
</gene>
<dbReference type="AlphaFoldDB" id="A0A223KUN4"/>
<keyword evidence="1" id="KW-0812">Transmembrane</keyword>
<dbReference type="STRING" id="1314751.GCA_001591425_03004"/>
<reference evidence="2 3" key="1">
    <citation type="submission" date="2016-12" db="EMBL/GenBank/DDBJ databases">
        <title>The whole genome sequencing and assembly of Bacillus cohnii DSM 6307T strain.</title>
        <authorList>
            <person name="Lee Y.-J."/>
            <person name="Yi H."/>
            <person name="Bahn Y.-S."/>
            <person name="Kim J.F."/>
            <person name="Lee D.-W."/>
        </authorList>
    </citation>
    <scope>NUCLEOTIDE SEQUENCE [LARGE SCALE GENOMIC DNA]</scope>
    <source>
        <strain evidence="2 3">DSM 6307</strain>
    </source>
</reference>
<evidence type="ECO:0000313" key="3">
    <source>
        <dbReference type="Proteomes" id="UP000215224"/>
    </source>
</evidence>